<dbReference type="Gramene" id="OE9A109568T1">
    <property type="protein sequence ID" value="OE9A109568C1"/>
    <property type="gene ID" value="OE9A109568"/>
</dbReference>
<feature type="coiled-coil region" evidence="1">
    <location>
        <begin position="33"/>
        <end position="67"/>
    </location>
</feature>
<sequence length="99" mass="11445">MEKEEHEVYRGEIPDEGKDIDPHNVDVKMSTADDDAIKGLDEIKKRLKEMEEETTILREMQAKVEKEMGAVQGLFLFSCDFFYSVFNLKSCSKVSSYNE</sequence>
<dbReference type="Proteomes" id="UP000594638">
    <property type="component" value="Unassembled WGS sequence"/>
</dbReference>
<gene>
    <name evidence="3" type="ORF">OLEA9_A109568</name>
</gene>
<feature type="region of interest" description="Disordered" evidence="2">
    <location>
        <begin position="1"/>
        <end position="24"/>
    </location>
</feature>
<protein>
    <submittedName>
        <fullName evidence="3">Polyadenylate-binding 2</fullName>
    </submittedName>
</protein>
<evidence type="ECO:0000256" key="1">
    <source>
        <dbReference type="SAM" id="Coils"/>
    </source>
</evidence>
<keyword evidence="1" id="KW-0175">Coiled coil</keyword>
<dbReference type="EMBL" id="CACTIH010007738">
    <property type="protein sequence ID" value="CAA3017769.1"/>
    <property type="molecule type" value="Genomic_DNA"/>
</dbReference>
<evidence type="ECO:0000313" key="4">
    <source>
        <dbReference type="Proteomes" id="UP000594638"/>
    </source>
</evidence>
<organism evidence="3 4">
    <name type="scientific">Olea europaea subsp. europaea</name>
    <dbReference type="NCBI Taxonomy" id="158383"/>
    <lineage>
        <taxon>Eukaryota</taxon>
        <taxon>Viridiplantae</taxon>
        <taxon>Streptophyta</taxon>
        <taxon>Embryophyta</taxon>
        <taxon>Tracheophyta</taxon>
        <taxon>Spermatophyta</taxon>
        <taxon>Magnoliopsida</taxon>
        <taxon>eudicotyledons</taxon>
        <taxon>Gunneridae</taxon>
        <taxon>Pentapetalae</taxon>
        <taxon>asterids</taxon>
        <taxon>lamiids</taxon>
        <taxon>Lamiales</taxon>
        <taxon>Oleaceae</taxon>
        <taxon>Oleeae</taxon>
        <taxon>Olea</taxon>
    </lineage>
</organism>
<evidence type="ECO:0000313" key="3">
    <source>
        <dbReference type="EMBL" id="CAA3017769.1"/>
    </source>
</evidence>
<reference evidence="3 4" key="1">
    <citation type="submission" date="2019-12" db="EMBL/GenBank/DDBJ databases">
        <authorList>
            <person name="Alioto T."/>
            <person name="Alioto T."/>
            <person name="Gomez Garrido J."/>
        </authorList>
    </citation>
    <scope>NUCLEOTIDE SEQUENCE [LARGE SCALE GENOMIC DNA]</scope>
</reference>
<name>A0A8S0UJJ6_OLEEU</name>
<evidence type="ECO:0000256" key="2">
    <source>
        <dbReference type="SAM" id="MobiDB-lite"/>
    </source>
</evidence>
<proteinExistence type="predicted"/>
<dbReference type="OrthoDB" id="4726at2759"/>
<comment type="caution">
    <text evidence="3">The sequence shown here is derived from an EMBL/GenBank/DDBJ whole genome shotgun (WGS) entry which is preliminary data.</text>
</comment>
<keyword evidence="4" id="KW-1185">Reference proteome</keyword>
<accession>A0A8S0UJJ6</accession>
<dbReference type="AlphaFoldDB" id="A0A8S0UJJ6"/>